<dbReference type="EMBL" id="JACVVK020000045">
    <property type="protein sequence ID" value="KAK7499279.1"/>
    <property type="molecule type" value="Genomic_DNA"/>
</dbReference>
<dbReference type="PIRSF" id="PIRSF000865">
    <property type="entry name" value="Lipoprotein_lipase_LIPH"/>
    <property type="match status" value="1"/>
</dbReference>
<feature type="active site" description="Charge relay system" evidence="4">
    <location>
        <position position="202"/>
    </location>
</feature>
<dbReference type="Proteomes" id="UP001519460">
    <property type="component" value="Unassembled WGS sequence"/>
</dbReference>
<evidence type="ECO:0000256" key="7">
    <source>
        <dbReference type="SAM" id="SignalP"/>
    </source>
</evidence>
<comment type="caution">
    <text evidence="9">The sequence shown here is derived from an EMBL/GenBank/DDBJ whole genome shotgun (WGS) entry which is preliminary data.</text>
</comment>
<evidence type="ECO:0000256" key="4">
    <source>
        <dbReference type="PIRSR" id="PIRSR000865-1"/>
    </source>
</evidence>
<dbReference type="Gene3D" id="2.60.60.20">
    <property type="entry name" value="PLAT/LH2 domain"/>
    <property type="match status" value="1"/>
</dbReference>
<keyword evidence="7" id="KW-0732">Signal</keyword>
<reference evidence="9 10" key="1">
    <citation type="journal article" date="2023" name="Sci. Data">
        <title>Genome assembly of the Korean intertidal mud-creeper Batillaria attramentaria.</title>
        <authorList>
            <person name="Patra A.K."/>
            <person name="Ho P.T."/>
            <person name="Jun S."/>
            <person name="Lee S.J."/>
            <person name="Kim Y."/>
            <person name="Won Y.J."/>
        </authorList>
    </citation>
    <scope>NUCLEOTIDE SEQUENCE [LARGE SCALE GENOMIC DNA]</scope>
    <source>
        <strain evidence="9">Wonlab-2016</strain>
    </source>
</reference>
<evidence type="ECO:0000259" key="8">
    <source>
        <dbReference type="Pfam" id="PF00151"/>
    </source>
</evidence>
<dbReference type="InterPro" id="IPR016272">
    <property type="entry name" value="Lipase_LIPH"/>
</dbReference>
<feature type="domain" description="Lipase" evidence="8">
    <location>
        <begin position="43"/>
        <end position="352"/>
    </location>
</feature>
<keyword evidence="5" id="KW-0106">Calcium</keyword>
<proteinExistence type="inferred from homology"/>
<evidence type="ECO:0000256" key="2">
    <source>
        <dbReference type="ARBA" id="ARBA00010701"/>
    </source>
</evidence>
<feature type="binding site" evidence="5">
    <location>
        <position position="216"/>
    </location>
    <ligand>
        <name>Ca(2+)</name>
        <dbReference type="ChEBI" id="CHEBI:29108"/>
    </ligand>
</feature>
<keyword evidence="10" id="KW-1185">Reference proteome</keyword>
<evidence type="ECO:0000256" key="6">
    <source>
        <dbReference type="RuleBase" id="RU004262"/>
    </source>
</evidence>
<feature type="binding site" evidence="5">
    <location>
        <position position="221"/>
    </location>
    <ligand>
        <name>Ca(2+)</name>
        <dbReference type="ChEBI" id="CHEBI:29108"/>
    </ligand>
</feature>
<gene>
    <name evidence="9" type="ORF">BaRGS_00009539</name>
</gene>
<organism evidence="9 10">
    <name type="scientific">Batillaria attramentaria</name>
    <dbReference type="NCBI Taxonomy" id="370345"/>
    <lineage>
        <taxon>Eukaryota</taxon>
        <taxon>Metazoa</taxon>
        <taxon>Spiralia</taxon>
        <taxon>Lophotrochozoa</taxon>
        <taxon>Mollusca</taxon>
        <taxon>Gastropoda</taxon>
        <taxon>Caenogastropoda</taxon>
        <taxon>Sorbeoconcha</taxon>
        <taxon>Cerithioidea</taxon>
        <taxon>Batillariidae</taxon>
        <taxon>Batillaria</taxon>
    </lineage>
</organism>
<dbReference type="InterPro" id="IPR029058">
    <property type="entry name" value="AB_hydrolase_fold"/>
</dbReference>
<evidence type="ECO:0000256" key="3">
    <source>
        <dbReference type="ARBA" id="ARBA00022525"/>
    </source>
</evidence>
<dbReference type="InterPro" id="IPR036392">
    <property type="entry name" value="PLAT/LH2_dom_sf"/>
</dbReference>
<evidence type="ECO:0000313" key="10">
    <source>
        <dbReference type="Proteomes" id="UP001519460"/>
    </source>
</evidence>
<dbReference type="InterPro" id="IPR033906">
    <property type="entry name" value="Lipase_N"/>
</dbReference>
<dbReference type="InterPro" id="IPR013818">
    <property type="entry name" value="Lipase"/>
</dbReference>
<dbReference type="Pfam" id="PF00151">
    <property type="entry name" value="Lipase"/>
    <property type="match status" value="1"/>
</dbReference>
<dbReference type="PANTHER" id="PTHR11610">
    <property type="entry name" value="LIPASE"/>
    <property type="match status" value="1"/>
</dbReference>
<dbReference type="PANTHER" id="PTHR11610:SF173">
    <property type="entry name" value="LIPASE DOMAIN-CONTAINING PROTEIN-RELATED"/>
    <property type="match status" value="1"/>
</dbReference>
<feature type="active site" description="Nucleophile" evidence="4">
    <location>
        <position position="179"/>
    </location>
</feature>
<protein>
    <recommendedName>
        <fullName evidence="8">Lipase domain-containing protein</fullName>
    </recommendedName>
</protein>
<dbReference type="PRINTS" id="PR00821">
    <property type="entry name" value="TAGLIPASE"/>
</dbReference>
<keyword evidence="3" id="KW-0964">Secreted</keyword>
<dbReference type="GO" id="GO:0005576">
    <property type="term" value="C:extracellular region"/>
    <property type="evidence" value="ECO:0007669"/>
    <property type="project" value="UniProtKB-SubCell"/>
</dbReference>
<feature type="chain" id="PRO_5044853913" description="Lipase domain-containing protein" evidence="7">
    <location>
        <begin position="25"/>
        <end position="470"/>
    </location>
</feature>
<dbReference type="SUPFAM" id="SSF53474">
    <property type="entry name" value="alpha/beta-Hydrolases"/>
    <property type="match status" value="1"/>
</dbReference>
<feature type="active site" description="Charge relay system" evidence="4">
    <location>
        <position position="285"/>
    </location>
</feature>
<keyword evidence="5" id="KW-0479">Metal-binding</keyword>
<feature type="signal peptide" evidence="7">
    <location>
        <begin position="1"/>
        <end position="24"/>
    </location>
</feature>
<dbReference type="AlphaFoldDB" id="A0ABD0LIB5"/>
<dbReference type="SUPFAM" id="SSF49723">
    <property type="entry name" value="Lipase/lipooxygenase domain (PLAT/LH2 domain)"/>
    <property type="match status" value="1"/>
</dbReference>
<sequence>MVSTVTTKLLFCSVVIFFSVSVSGQSETTTKCFDDLGCFSTNHILHRLPMDPEEIGTEFHLYTRLSADDPVVINATLHESAWRTLLSASDVNSQRDTKFITHGWTDQGGKGWVIEMKDEYLKKGDYNVIVVDWRHGAAPMIDKAAANTFVVSVQLSKFMQVLQIEAGLDPAKMHLIGHSLGAHVSGNAAHKVAGTGRVTGLDPAEPYFVHLDNDMRLDKSDAVFVDIMHTDGEAFAVTKGYGMADALGDVDFYPNGGIDQPGCVDDVRAGIFGLLTGGNGLQCSHSRAHMYFIESINSHCKFRSRPCADWGTYERGDCHTCPSSGCPVMGDEADKTSARGSFYLTTTPTAPFCGQEYHVQVKLSDTPVHANGRLNITLLGENDSQEGEFSRDNEDFRANETLSHVIAVNKLHGAVHGVRLKYHSHSGDTHVFIHRVFVEDLDTETRLVFCGQDTELDSNHAVDFTSRTGC</sequence>
<evidence type="ECO:0000256" key="5">
    <source>
        <dbReference type="PIRSR" id="PIRSR000865-2"/>
    </source>
</evidence>
<feature type="binding site" evidence="5">
    <location>
        <position position="218"/>
    </location>
    <ligand>
        <name>Ca(2+)</name>
        <dbReference type="ChEBI" id="CHEBI:29108"/>
    </ligand>
</feature>
<dbReference type="Gene3D" id="3.40.50.1820">
    <property type="entry name" value="alpha/beta hydrolase"/>
    <property type="match status" value="1"/>
</dbReference>
<accession>A0ABD0LIB5</accession>
<evidence type="ECO:0000313" key="9">
    <source>
        <dbReference type="EMBL" id="KAK7499279.1"/>
    </source>
</evidence>
<name>A0ABD0LIB5_9CAEN</name>
<dbReference type="InterPro" id="IPR000734">
    <property type="entry name" value="TAG_lipase"/>
</dbReference>
<comment type="subcellular location">
    <subcellularLocation>
        <location evidence="1">Secreted</location>
    </subcellularLocation>
</comment>
<evidence type="ECO:0000256" key="1">
    <source>
        <dbReference type="ARBA" id="ARBA00004613"/>
    </source>
</evidence>
<comment type="similarity">
    <text evidence="2 6">Belongs to the AB hydrolase superfamily. Lipase family.</text>
</comment>
<dbReference type="CDD" id="cd00707">
    <property type="entry name" value="Pancreat_lipase_like"/>
    <property type="match status" value="1"/>
</dbReference>